<dbReference type="GO" id="GO:0033228">
    <property type="term" value="P:cysteine export across plasma membrane"/>
    <property type="evidence" value="ECO:0007669"/>
    <property type="project" value="TreeGrafter"/>
</dbReference>
<dbReference type="PANTHER" id="PTHR30086">
    <property type="entry name" value="ARGININE EXPORTER PROTEIN ARGO"/>
    <property type="match status" value="1"/>
</dbReference>
<evidence type="ECO:0000256" key="1">
    <source>
        <dbReference type="ARBA" id="ARBA00004651"/>
    </source>
</evidence>
<dbReference type="AlphaFoldDB" id="W7Y1I4"/>
<reference evidence="7 8" key="1">
    <citation type="journal article" date="2014" name="Genome Announc.">
        <title>Draft Genome Sequence of Cytophaga fermentans JCM 21142T, a Facultative Anaerobe Isolated from Marine Mud.</title>
        <authorList>
            <person name="Starns D."/>
            <person name="Oshima K."/>
            <person name="Suda W."/>
            <person name="Iino T."/>
            <person name="Yuki M."/>
            <person name="Inoue J."/>
            <person name="Kitamura K."/>
            <person name="Iida T."/>
            <person name="Darby A."/>
            <person name="Hattori M."/>
            <person name="Ohkuma M."/>
        </authorList>
    </citation>
    <scope>NUCLEOTIDE SEQUENCE [LARGE SCALE GENOMIC DNA]</scope>
    <source>
        <strain evidence="7 8">JCM 21142</strain>
    </source>
</reference>
<accession>W7Y1I4</accession>
<comment type="caution">
    <text evidence="7">The sequence shown here is derived from an EMBL/GenBank/DDBJ whole genome shotgun (WGS) entry which is preliminary data.</text>
</comment>
<dbReference type="Proteomes" id="UP000019402">
    <property type="component" value="Unassembled WGS sequence"/>
</dbReference>
<keyword evidence="4 6" id="KW-1133">Transmembrane helix</keyword>
<dbReference type="Pfam" id="PF01810">
    <property type="entry name" value="LysE"/>
    <property type="match status" value="1"/>
</dbReference>
<organism evidence="7 8">
    <name type="scientific">Saccharicrinis fermentans DSM 9555 = JCM 21142</name>
    <dbReference type="NCBI Taxonomy" id="869213"/>
    <lineage>
        <taxon>Bacteria</taxon>
        <taxon>Pseudomonadati</taxon>
        <taxon>Bacteroidota</taxon>
        <taxon>Bacteroidia</taxon>
        <taxon>Marinilabiliales</taxon>
        <taxon>Marinilabiliaceae</taxon>
        <taxon>Saccharicrinis</taxon>
    </lineage>
</organism>
<gene>
    <name evidence="7" type="ORF">JCM21142_93477</name>
</gene>
<keyword evidence="8" id="KW-1185">Reference proteome</keyword>
<dbReference type="GO" id="GO:0015171">
    <property type="term" value="F:amino acid transmembrane transporter activity"/>
    <property type="evidence" value="ECO:0007669"/>
    <property type="project" value="TreeGrafter"/>
</dbReference>
<dbReference type="InterPro" id="IPR001123">
    <property type="entry name" value="LeuE-type"/>
</dbReference>
<name>W7Y1I4_9BACT</name>
<dbReference type="PANTHER" id="PTHR30086:SF20">
    <property type="entry name" value="ARGININE EXPORTER PROTEIN ARGO-RELATED"/>
    <property type="match status" value="1"/>
</dbReference>
<keyword evidence="5 6" id="KW-0472">Membrane</keyword>
<evidence type="ECO:0000256" key="5">
    <source>
        <dbReference type="ARBA" id="ARBA00023136"/>
    </source>
</evidence>
<dbReference type="eggNOG" id="COG1280">
    <property type="taxonomic scope" value="Bacteria"/>
</dbReference>
<evidence type="ECO:0000256" key="6">
    <source>
        <dbReference type="SAM" id="Phobius"/>
    </source>
</evidence>
<sequence>MAFEFIPFLSFALPTSFSPGPNNISSMAFSMSRGYVKTLPYILGIFSGTLVMMMVCAVLSYGLASLVPKLTLYLKYIGAAYIFYLAYKTMKLNIGSKAKVGVQPRFYDGAILQLVNPKAIFYGMTVYSTFFMVFLENKLYLVLSALGIATFTFIVVSVWALFGAIINKYLHHKTIKRSFTLLMTAGLVYAAIDILIS</sequence>
<feature type="transmembrane region" description="Helical" evidence="6">
    <location>
        <begin position="41"/>
        <end position="64"/>
    </location>
</feature>
<feature type="transmembrane region" description="Helical" evidence="6">
    <location>
        <begin position="70"/>
        <end position="87"/>
    </location>
</feature>
<evidence type="ECO:0000256" key="2">
    <source>
        <dbReference type="ARBA" id="ARBA00022475"/>
    </source>
</evidence>
<evidence type="ECO:0000256" key="3">
    <source>
        <dbReference type="ARBA" id="ARBA00022692"/>
    </source>
</evidence>
<dbReference type="GO" id="GO:0005886">
    <property type="term" value="C:plasma membrane"/>
    <property type="evidence" value="ECO:0007669"/>
    <property type="project" value="UniProtKB-SubCell"/>
</dbReference>
<evidence type="ECO:0000256" key="4">
    <source>
        <dbReference type="ARBA" id="ARBA00022989"/>
    </source>
</evidence>
<feature type="transmembrane region" description="Helical" evidence="6">
    <location>
        <begin position="119"/>
        <end position="135"/>
    </location>
</feature>
<comment type="subcellular location">
    <subcellularLocation>
        <location evidence="1">Cell membrane</location>
        <topology evidence="1">Multi-pass membrane protein</topology>
    </subcellularLocation>
</comment>
<feature type="transmembrane region" description="Helical" evidence="6">
    <location>
        <begin position="141"/>
        <end position="166"/>
    </location>
</feature>
<proteinExistence type="predicted"/>
<feature type="transmembrane region" description="Helical" evidence="6">
    <location>
        <begin position="178"/>
        <end position="196"/>
    </location>
</feature>
<evidence type="ECO:0000313" key="8">
    <source>
        <dbReference type="Proteomes" id="UP000019402"/>
    </source>
</evidence>
<dbReference type="RefSeq" id="WP_044213930.1">
    <property type="nucleotide sequence ID" value="NZ_BAMD01000055.1"/>
</dbReference>
<dbReference type="STRING" id="869213.GCA_000517085_00170"/>
<dbReference type="EMBL" id="BAMD01000055">
    <property type="protein sequence ID" value="GAF04760.1"/>
    <property type="molecule type" value="Genomic_DNA"/>
</dbReference>
<keyword evidence="3 6" id="KW-0812">Transmembrane</keyword>
<dbReference type="OrthoDB" id="9784202at2"/>
<protein>
    <submittedName>
        <fullName evidence="7">Cysteine/O-acetylserine efflux protein</fullName>
    </submittedName>
</protein>
<evidence type="ECO:0000313" key="7">
    <source>
        <dbReference type="EMBL" id="GAF04760.1"/>
    </source>
</evidence>
<keyword evidence="2" id="KW-1003">Cell membrane</keyword>